<keyword evidence="2" id="KW-0812">Transmembrane</keyword>
<dbReference type="Proteomes" id="UP000663203">
    <property type="component" value="Chromosome"/>
</dbReference>
<dbReference type="AlphaFoldDB" id="A0A8A2VG92"/>
<reference evidence="3 4" key="1">
    <citation type="submission" date="2021-03" db="EMBL/GenBank/DDBJ databases">
        <title>Haloterrigena longa sp. nov. and Haloterrigena limicola sp. nov., extremely halophilic archaea isolated from a salt lake.</title>
        <authorList>
            <person name="Henglin C."/>
        </authorList>
    </citation>
    <scope>NUCLEOTIDE SEQUENCE [LARGE SCALE GENOMIC DNA]</scope>
    <source>
        <strain evidence="3 4">KZCA68</strain>
    </source>
</reference>
<dbReference type="GeneID" id="63185986"/>
<dbReference type="RefSeq" id="WP_207289316.1">
    <property type="nucleotide sequence ID" value="NZ_CP071462.1"/>
</dbReference>
<dbReference type="KEGG" id="hakz:J0X25_01735"/>
<evidence type="ECO:0000313" key="3">
    <source>
        <dbReference type="EMBL" id="QSW99710.1"/>
    </source>
</evidence>
<feature type="transmembrane region" description="Helical" evidence="2">
    <location>
        <begin position="37"/>
        <end position="57"/>
    </location>
</feature>
<feature type="transmembrane region" description="Helical" evidence="2">
    <location>
        <begin position="6"/>
        <end position="25"/>
    </location>
</feature>
<name>A0A8A2VG92_9EURY</name>
<evidence type="ECO:0000256" key="2">
    <source>
        <dbReference type="SAM" id="Phobius"/>
    </source>
</evidence>
<organism evidence="3 4">
    <name type="scientific">Haloterrigena alkaliphila</name>
    <dbReference type="NCBI Taxonomy" id="2816475"/>
    <lineage>
        <taxon>Archaea</taxon>
        <taxon>Methanobacteriati</taxon>
        <taxon>Methanobacteriota</taxon>
        <taxon>Stenosarchaea group</taxon>
        <taxon>Halobacteria</taxon>
        <taxon>Halobacteriales</taxon>
        <taxon>Natrialbaceae</taxon>
        <taxon>Haloterrigena</taxon>
    </lineage>
</organism>
<keyword evidence="2" id="KW-1133">Transmembrane helix</keyword>
<proteinExistence type="predicted"/>
<accession>A0A8A2VG92</accession>
<gene>
    <name evidence="3" type="ORF">J0X25_01735</name>
</gene>
<evidence type="ECO:0000256" key="1">
    <source>
        <dbReference type="SAM" id="MobiDB-lite"/>
    </source>
</evidence>
<keyword evidence="4" id="KW-1185">Reference proteome</keyword>
<dbReference type="EMBL" id="CP071462">
    <property type="protein sequence ID" value="QSW99710.1"/>
    <property type="molecule type" value="Genomic_DNA"/>
</dbReference>
<evidence type="ECO:0000313" key="4">
    <source>
        <dbReference type="Proteomes" id="UP000663203"/>
    </source>
</evidence>
<keyword evidence="2" id="KW-0472">Membrane</keyword>
<sequence>MALAESPLVAALGIVSVLAVFGITYWDAARIDTSRPLLWAVVTAGTLAAGFFLFLFVPDAPLTGVIMTANTGSVLYTFEREVTTEDDEPAEPGTLPHEPAGSGSLESSERPPGSNDE</sequence>
<feature type="region of interest" description="Disordered" evidence="1">
    <location>
        <begin position="81"/>
        <end position="117"/>
    </location>
</feature>
<protein>
    <submittedName>
        <fullName evidence="3">Uncharacterized protein</fullName>
    </submittedName>
</protein>